<dbReference type="Gene3D" id="3.40.50.850">
    <property type="entry name" value="Isochorismatase-like"/>
    <property type="match status" value="1"/>
</dbReference>
<dbReference type="EC" id="3.-.-.-" evidence="3"/>
<evidence type="ECO:0000259" key="2">
    <source>
        <dbReference type="Pfam" id="PF00857"/>
    </source>
</evidence>
<dbReference type="Pfam" id="PF00857">
    <property type="entry name" value="Isochorismatase"/>
    <property type="match status" value="1"/>
</dbReference>
<keyword evidence="1 3" id="KW-0378">Hydrolase</keyword>
<dbReference type="GO" id="GO:0016787">
    <property type="term" value="F:hydrolase activity"/>
    <property type="evidence" value="ECO:0007669"/>
    <property type="project" value="UniProtKB-KW"/>
</dbReference>
<proteinExistence type="predicted"/>
<dbReference type="InterPro" id="IPR036380">
    <property type="entry name" value="Isochorismatase-like_sf"/>
</dbReference>
<name>A0ABY9RE91_9BURK</name>
<evidence type="ECO:0000313" key="4">
    <source>
        <dbReference type="Proteomes" id="UP001181355"/>
    </source>
</evidence>
<gene>
    <name evidence="3" type="ORF">RF679_11515</name>
</gene>
<dbReference type="CDD" id="cd01014">
    <property type="entry name" value="nicotinamidase_related"/>
    <property type="match status" value="1"/>
</dbReference>
<dbReference type="InterPro" id="IPR050272">
    <property type="entry name" value="Isochorismatase-like_hydrls"/>
</dbReference>
<accession>A0ABY9RE91</accession>
<reference evidence="3" key="1">
    <citation type="submission" date="2023-09" db="EMBL/GenBank/DDBJ databases">
        <title>Undibacterium sp. 20NA77.5 isolated from freshwater.</title>
        <authorList>
            <person name="Le V."/>
            <person name="Ko S.-R."/>
            <person name="Ahn C.-Y."/>
            <person name="Oh H.-M."/>
        </authorList>
    </citation>
    <scope>NUCLEOTIDE SEQUENCE</scope>
    <source>
        <strain evidence="3">20NA77.5</strain>
    </source>
</reference>
<keyword evidence="4" id="KW-1185">Reference proteome</keyword>
<evidence type="ECO:0000313" key="3">
    <source>
        <dbReference type="EMBL" id="WMW79276.1"/>
    </source>
</evidence>
<dbReference type="InterPro" id="IPR000868">
    <property type="entry name" value="Isochorismatase-like_dom"/>
</dbReference>
<dbReference type="EMBL" id="CP133720">
    <property type="protein sequence ID" value="WMW79276.1"/>
    <property type="molecule type" value="Genomic_DNA"/>
</dbReference>
<evidence type="ECO:0000256" key="1">
    <source>
        <dbReference type="ARBA" id="ARBA00022801"/>
    </source>
</evidence>
<sequence>MTNINLHQTRTALLLIDVQMAFDDPYWGARNNPAAEGNIALLLKAWRQANLPVIHVRHCSVEEQSPLREDRPGNAYKPEATPLDGEIEFRKSVNSAFIGTQLHEYLQRHEIHQIVIVGISTDHCVSTTTRMGANLGYQVHLVADACFSFERVGWNGQIIDAEQVHQINLASLNREFCTLHSTSNVIENLKQVRG</sequence>
<organism evidence="3 4">
    <name type="scientific">Undibacterium cyanobacteriorum</name>
    <dbReference type="NCBI Taxonomy" id="3073561"/>
    <lineage>
        <taxon>Bacteria</taxon>
        <taxon>Pseudomonadati</taxon>
        <taxon>Pseudomonadota</taxon>
        <taxon>Betaproteobacteria</taxon>
        <taxon>Burkholderiales</taxon>
        <taxon>Oxalobacteraceae</taxon>
        <taxon>Undibacterium</taxon>
    </lineage>
</organism>
<dbReference type="RefSeq" id="WP_309480775.1">
    <property type="nucleotide sequence ID" value="NZ_CP133720.1"/>
</dbReference>
<feature type="domain" description="Isochorismatase-like" evidence="2">
    <location>
        <begin position="11"/>
        <end position="158"/>
    </location>
</feature>
<dbReference type="SUPFAM" id="SSF52499">
    <property type="entry name" value="Isochorismatase-like hydrolases"/>
    <property type="match status" value="1"/>
</dbReference>
<dbReference type="PANTHER" id="PTHR43540:SF1">
    <property type="entry name" value="ISOCHORISMATASE HYDROLASE"/>
    <property type="match status" value="1"/>
</dbReference>
<dbReference type="Proteomes" id="UP001181355">
    <property type="component" value="Chromosome"/>
</dbReference>
<protein>
    <submittedName>
        <fullName evidence="3">Cysteine hydrolase family protein</fullName>
        <ecNumber evidence="3">3.-.-.-</ecNumber>
    </submittedName>
</protein>
<dbReference type="PANTHER" id="PTHR43540">
    <property type="entry name" value="PEROXYUREIDOACRYLATE/UREIDOACRYLATE AMIDOHYDROLASE-RELATED"/>
    <property type="match status" value="1"/>
</dbReference>